<dbReference type="InterPro" id="IPR055469">
    <property type="entry name" value="DUF7041"/>
</dbReference>
<dbReference type="PANTHER" id="PTHR33327:SF3">
    <property type="entry name" value="RNA-DIRECTED DNA POLYMERASE"/>
    <property type="match status" value="1"/>
</dbReference>
<dbReference type="AlphaFoldDB" id="A0A8X6T207"/>
<name>A0A8X6T207_NEPPI</name>
<feature type="domain" description="DUF7041" evidence="1">
    <location>
        <begin position="20"/>
        <end position="82"/>
    </location>
</feature>
<organism evidence="2 3">
    <name type="scientific">Nephila pilipes</name>
    <name type="common">Giant wood spider</name>
    <name type="synonym">Nephila maculata</name>
    <dbReference type="NCBI Taxonomy" id="299642"/>
    <lineage>
        <taxon>Eukaryota</taxon>
        <taxon>Metazoa</taxon>
        <taxon>Ecdysozoa</taxon>
        <taxon>Arthropoda</taxon>
        <taxon>Chelicerata</taxon>
        <taxon>Arachnida</taxon>
        <taxon>Araneae</taxon>
        <taxon>Araneomorphae</taxon>
        <taxon>Entelegynae</taxon>
        <taxon>Araneoidea</taxon>
        <taxon>Nephilidae</taxon>
        <taxon>Nephila</taxon>
    </lineage>
</organism>
<dbReference type="Pfam" id="PF23055">
    <property type="entry name" value="DUF7041"/>
    <property type="match status" value="1"/>
</dbReference>
<comment type="caution">
    <text evidence="2">The sequence shown here is derived from an EMBL/GenBank/DDBJ whole genome shotgun (WGS) entry which is preliminary data.</text>
</comment>
<keyword evidence="3" id="KW-1185">Reference proteome</keyword>
<proteinExistence type="predicted"/>
<dbReference type="PANTHER" id="PTHR33327">
    <property type="entry name" value="ENDONUCLEASE"/>
    <property type="match status" value="1"/>
</dbReference>
<dbReference type="EMBL" id="BMAW01049681">
    <property type="protein sequence ID" value="GFS71931.1"/>
    <property type="molecule type" value="Genomic_DNA"/>
</dbReference>
<reference evidence="2" key="1">
    <citation type="submission" date="2020-08" db="EMBL/GenBank/DDBJ databases">
        <title>Multicomponent nature underlies the extraordinary mechanical properties of spider dragline silk.</title>
        <authorList>
            <person name="Kono N."/>
            <person name="Nakamura H."/>
            <person name="Mori M."/>
            <person name="Yoshida Y."/>
            <person name="Ohtoshi R."/>
            <person name="Malay A.D."/>
            <person name="Moran D.A.P."/>
            <person name="Tomita M."/>
            <person name="Numata K."/>
            <person name="Arakawa K."/>
        </authorList>
    </citation>
    <scope>NUCLEOTIDE SEQUENCE</scope>
</reference>
<gene>
    <name evidence="2" type="ORF">NPIL_365811</name>
</gene>
<protein>
    <recommendedName>
        <fullName evidence="1">DUF7041 domain-containing protein</fullName>
    </recommendedName>
</protein>
<accession>A0A8X6T207</accession>
<evidence type="ECO:0000313" key="2">
    <source>
        <dbReference type="EMBL" id="GFS71931.1"/>
    </source>
</evidence>
<dbReference type="OrthoDB" id="8122554at2759"/>
<evidence type="ECO:0000313" key="3">
    <source>
        <dbReference type="Proteomes" id="UP000887013"/>
    </source>
</evidence>
<dbReference type="Proteomes" id="UP000887013">
    <property type="component" value="Unassembled WGS sequence"/>
</dbReference>
<evidence type="ECO:0000259" key="1">
    <source>
        <dbReference type="Pfam" id="PF23055"/>
    </source>
</evidence>
<sequence length="82" mass="8991">MQVATVSVKPLSSGTDTRGLWFAHVEAQFHTAKITVEETKYFTIVGALEQRVINAVSDIVTSPPENTHQILKAALILRLTNS</sequence>